<dbReference type="InterPro" id="IPR011009">
    <property type="entry name" value="Kinase-like_dom_sf"/>
</dbReference>
<name>E4YH71_OIKDI</name>
<protein>
    <recommendedName>
        <fullName evidence="2">Protein kinase domain-containing protein</fullName>
    </recommendedName>
</protein>
<evidence type="ECO:0000259" key="2">
    <source>
        <dbReference type="Pfam" id="PF00069"/>
    </source>
</evidence>
<dbReference type="AlphaFoldDB" id="E4YH71"/>
<gene>
    <name evidence="3" type="ORF">GSOID_T00024882001</name>
</gene>
<dbReference type="Gene3D" id="1.10.510.10">
    <property type="entry name" value="Transferase(Phosphotransferase) domain 1"/>
    <property type="match status" value="1"/>
</dbReference>
<dbReference type="Proteomes" id="UP000011014">
    <property type="component" value="Unassembled WGS sequence"/>
</dbReference>
<evidence type="ECO:0000256" key="1">
    <source>
        <dbReference type="SAM" id="SignalP"/>
    </source>
</evidence>
<keyword evidence="1" id="KW-0732">Signal</keyword>
<proteinExistence type="predicted"/>
<evidence type="ECO:0000313" key="3">
    <source>
        <dbReference type="EMBL" id="CBY34845.1"/>
    </source>
</evidence>
<dbReference type="Pfam" id="PF00069">
    <property type="entry name" value="Pkinase"/>
    <property type="match status" value="1"/>
</dbReference>
<dbReference type="InterPro" id="IPR000719">
    <property type="entry name" value="Prot_kinase_dom"/>
</dbReference>
<dbReference type="GO" id="GO:0004672">
    <property type="term" value="F:protein kinase activity"/>
    <property type="evidence" value="ECO:0007669"/>
    <property type="project" value="InterPro"/>
</dbReference>
<organism evidence="3">
    <name type="scientific">Oikopleura dioica</name>
    <name type="common">Tunicate</name>
    <dbReference type="NCBI Taxonomy" id="34765"/>
    <lineage>
        <taxon>Eukaryota</taxon>
        <taxon>Metazoa</taxon>
        <taxon>Chordata</taxon>
        <taxon>Tunicata</taxon>
        <taxon>Appendicularia</taxon>
        <taxon>Copelata</taxon>
        <taxon>Oikopleuridae</taxon>
        <taxon>Oikopleura</taxon>
    </lineage>
</organism>
<feature type="chain" id="PRO_5003193525" description="Protein kinase domain-containing protein" evidence="1">
    <location>
        <begin position="24"/>
        <end position="568"/>
    </location>
</feature>
<feature type="signal peptide" evidence="1">
    <location>
        <begin position="1"/>
        <end position="23"/>
    </location>
</feature>
<feature type="non-terminal residue" evidence="3">
    <location>
        <position position="568"/>
    </location>
</feature>
<dbReference type="GO" id="GO:0005524">
    <property type="term" value="F:ATP binding"/>
    <property type="evidence" value="ECO:0007669"/>
    <property type="project" value="InterPro"/>
</dbReference>
<sequence>MLEFSILAILATCIAGMMTRAQSRKRKREALLPVWERENGKNEIEKWLEGFLAKLKRTSTRTEKCRLILAVERMQFEDDWYAAWWKHVRFGEENVKILDTGINVGKKDLQKIKITEFQKELLKSNASLKNQLIGHSEIKEEKGEWQIPAELKTKIISEGGEALVFSEKFGICENAVRVQILDPFLFSNNFGLNFLTWKINFEKDYEQATNKEQSGKANQMPKYEKYYQKLRQYRTLPQKRFEKRRLTVLKEEKIGIEKRKKIAEGILDGFVYLEKIGICHYDRKLENILLIDGIPKIIDFGLIDEETGRSGYREMGYARKGSKFRNNVALSAATPGFADQGQFTFGNGYRIINLFYFLFCDWKSSWTLLYKPIDEKERKEIDKIVQNCNATSIHKIKEFKQRALIREITSIISIPSSSSNFCLDDANLTKSVQVSSLKENSTKCVNQDLENLTKNVLDQKSSNLCVPISVATLLRFAIKNDLGYVDKRDYYSAESILSTLTLIVYPRSMAGLNLNPKKEETEFQLNQIELLLERLCKKTYLMETGWEIIRKLDFEEERQPKKSTCKFE</sequence>
<dbReference type="SUPFAM" id="SSF56112">
    <property type="entry name" value="Protein kinase-like (PK-like)"/>
    <property type="match status" value="1"/>
</dbReference>
<feature type="domain" description="Protein kinase" evidence="2">
    <location>
        <begin position="250"/>
        <end position="308"/>
    </location>
</feature>
<reference evidence="3" key="1">
    <citation type="journal article" date="2010" name="Science">
        <title>Plasticity of animal genome architecture unmasked by rapid evolution of a pelagic tunicate.</title>
        <authorList>
            <person name="Denoeud F."/>
            <person name="Henriet S."/>
            <person name="Mungpakdee S."/>
            <person name="Aury J.M."/>
            <person name="Da Silva C."/>
            <person name="Brinkmann H."/>
            <person name="Mikhaleva J."/>
            <person name="Olsen L.C."/>
            <person name="Jubin C."/>
            <person name="Canestro C."/>
            <person name="Bouquet J.M."/>
            <person name="Danks G."/>
            <person name="Poulain J."/>
            <person name="Campsteijn C."/>
            <person name="Adamski M."/>
            <person name="Cross I."/>
            <person name="Yadetie F."/>
            <person name="Muffato M."/>
            <person name="Louis A."/>
            <person name="Butcher S."/>
            <person name="Tsagkogeorga G."/>
            <person name="Konrad A."/>
            <person name="Singh S."/>
            <person name="Jensen M.F."/>
            <person name="Cong E.H."/>
            <person name="Eikeseth-Otteraa H."/>
            <person name="Noel B."/>
            <person name="Anthouard V."/>
            <person name="Porcel B.M."/>
            <person name="Kachouri-Lafond R."/>
            <person name="Nishino A."/>
            <person name="Ugolini M."/>
            <person name="Chourrout P."/>
            <person name="Nishida H."/>
            <person name="Aasland R."/>
            <person name="Huzurbazar S."/>
            <person name="Westhof E."/>
            <person name="Delsuc F."/>
            <person name="Lehrach H."/>
            <person name="Reinhardt R."/>
            <person name="Weissenbach J."/>
            <person name="Roy S.W."/>
            <person name="Artiguenave F."/>
            <person name="Postlethwait J.H."/>
            <person name="Manak J.R."/>
            <person name="Thompson E.M."/>
            <person name="Jaillon O."/>
            <person name="Du Pasquier L."/>
            <person name="Boudinot P."/>
            <person name="Liberles D.A."/>
            <person name="Volff J.N."/>
            <person name="Philippe H."/>
            <person name="Lenhard B."/>
            <person name="Roest Crollius H."/>
            <person name="Wincker P."/>
            <person name="Chourrout D."/>
        </authorList>
    </citation>
    <scope>NUCLEOTIDE SEQUENCE [LARGE SCALE GENOMIC DNA]</scope>
</reference>
<dbReference type="EMBL" id="FN654551">
    <property type="protein sequence ID" value="CBY34845.1"/>
    <property type="molecule type" value="Genomic_DNA"/>
</dbReference>
<accession>E4YH71</accession>